<evidence type="ECO:0000313" key="2">
    <source>
        <dbReference type="Proteomes" id="UP001283361"/>
    </source>
</evidence>
<accession>A0AAE0XE17</accession>
<gene>
    <name evidence="1" type="ORF">RRG08_049398</name>
</gene>
<dbReference type="Proteomes" id="UP001283361">
    <property type="component" value="Unassembled WGS sequence"/>
</dbReference>
<protein>
    <submittedName>
        <fullName evidence="1">Uncharacterized protein</fullName>
    </submittedName>
</protein>
<proteinExistence type="predicted"/>
<dbReference type="EMBL" id="JAWDGP010008105">
    <property type="protein sequence ID" value="KAK3691094.1"/>
    <property type="molecule type" value="Genomic_DNA"/>
</dbReference>
<name>A0AAE0XE17_9GAST</name>
<evidence type="ECO:0000313" key="1">
    <source>
        <dbReference type="EMBL" id="KAK3691094.1"/>
    </source>
</evidence>
<sequence length="106" mass="12150">MSNFRQWQPWFAEPPRFSVCLTSDSDSLGLLNHRDSLQWQPWFAEPPRFSVCLTTDSDSLGLLNHRDSLYVLLQTVAALPHRWRDVRANFIAGFRLGCCGLAGRID</sequence>
<keyword evidence="2" id="KW-1185">Reference proteome</keyword>
<organism evidence="1 2">
    <name type="scientific">Elysia crispata</name>
    <name type="common">lettuce slug</name>
    <dbReference type="NCBI Taxonomy" id="231223"/>
    <lineage>
        <taxon>Eukaryota</taxon>
        <taxon>Metazoa</taxon>
        <taxon>Spiralia</taxon>
        <taxon>Lophotrochozoa</taxon>
        <taxon>Mollusca</taxon>
        <taxon>Gastropoda</taxon>
        <taxon>Heterobranchia</taxon>
        <taxon>Euthyneura</taxon>
        <taxon>Panpulmonata</taxon>
        <taxon>Sacoglossa</taxon>
        <taxon>Placobranchoidea</taxon>
        <taxon>Plakobranchidae</taxon>
        <taxon>Elysia</taxon>
    </lineage>
</organism>
<dbReference type="AlphaFoldDB" id="A0AAE0XE17"/>
<reference evidence="1" key="1">
    <citation type="journal article" date="2023" name="G3 (Bethesda)">
        <title>A reference genome for the long-term kleptoplast-retaining sea slug Elysia crispata morphotype clarki.</title>
        <authorList>
            <person name="Eastman K.E."/>
            <person name="Pendleton A.L."/>
            <person name="Shaikh M.A."/>
            <person name="Suttiyut T."/>
            <person name="Ogas R."/>
            <person name="Tomko P."/>
            <person name="Gavelis G."/>
            <person name="Widhalm J.R."/>
            <person name="Wisecaver J.H."/>
        </authorList>
    </citation>
    <scope>NUCLEOTIDE SEQUENCE</scope>
    <source>
        <strain evidence="1">ECLA1</strain>
    </source>
</reference>
<comment type="caution">
    <text evidence="1">The sequence shown here is derived from an EMBL/GenBank/DDBJ whole genome shotgun (WGS) entry which is preliminary data.</text>
</comment>